<dbReference type="FunFam" id="1.10.220.150:FF:000004">
    <property type="entry name" value="Putative ADP-ribosylation factor GTPase-activating protein 2"/>
    <property type="match status" value="1"/>
</dbReference>
<dbReference type="SMART" id="SM00105">
    <property type="entry name" value="ArfGap"/>
    <property type="match status" value="1"/>
</dbReference>
<name>A0A9W9DSP9_9AGAR</name>
<dbReference type="GO" id="GO:0005096">
    <property type="term" value="F:GTPase activator activity"/>
    <property type="evidence" value="ECO:0007669"/>
    <property type="project" value="UniProtKB-KW"/>
</dbReference>
<feature type="region of interest" description="Disordered" evidence="6">
    <location>
        <begin position="298"/>
        <end position="356"/>
    </location>
</feature>
<dbReference type="InterPro" id="IPR001164">
    <property type="entry name" value="ArfGAP_dom"/>
</dbReference>
<feature type="compositionally biased region" description="Low complexity" evidence="6">
    <location>
        <begin position="319"/>
        <end position="333"/>
    </location>
</feature>
<feature type="compositionally biased region" description="Low complexity" evidence="6">
    <location>
        <begin position="170"/>
        <end position="218"/>
    </location>
</feature>
<dbReference type="GO" id="GO:0008270">
    <property type="term" value="F:zinc ion binding"/>
    <property type="evidence" value="ECO:0007669"/>
    <property type="project" value="UniProtKB-KW"/>
</dbReference>
<dbReference type="InterPro" id="IPR037278">
    <property type="entry name" value="ARFGAP/RecO"/>
</dbReference>
<dbReference type="SUPFAM" id="SSF57863">
    <property type="entry name" value="ArfGap/RecO-like zinc finger"/>
    <property type="match status" value="1"/>
</dbReference>
<dbReference type="PANTHER" id="PTHR45686">
    <property type="entry name" value="ADP-RIBOSYLATION FACTOR GTPASE ACTIVATING PROTEIN 3, ISOFORM H-RELATED"/>
    <property type="match status" value="1"/>
</dbReference>
<keyword evidence="4" id="KW-0862">Zinc</keyword>
<evidence type="ECO:0000256" key="2">
    <source>
        <dbReference type="ARBA" id="ARBA00022723"/>
    </source>
</evidence>
<dbReference type="EMBL" id="JAOTPV010000005">
    <property type="protein sequence ID" value="KAJ4482560.1"/>
    <property type="molecule type" value="Genomic_DNA"/>
</dbReference>
<dbReference type="OrthoDB" id="983479at2759"/>
<feature type="domain" description="Arf-GAP" evidence="7">
    <location>
        <begin position="10"/>
        <end position="130"/>
    </location>
</feature>
<dbReference type="Gene3D" id="1.10.220.150">
    <property type="entry name" value="Arf GTPase activating protein"/>
    <property type="match status" value="1"/>
</dbReference>
<evidence type="ECO:0000256" key="1">
    <source>
        <dbReference type="ARBA" id="ARBA00022468"/>
    </source>
</evidence>
<keyword evidence="1" id="KW-0343">GTPase activation</keyword>
<reference evidence="8" key="1">
    <citation type="submission" date="2022-08" db="EMBL/GenBank/DDBJ databases">
        <title>A Global Phylogenomic Analysis of the Shiitake Genus Lentinula.</title>
        <authorList>
            <consortium name="DOE Joint Genome Institute"/>
            <person name="Sierra-Patev S."/>
            <person name="Min B."/>
            <person name="Naranjo-Ortiz M."/>
            <person name="Looney B."/>
            <person name="Konkel Z."/>
            <person name="Slot J.C."/>
            <person name="Sakamoto Y."/>
            <person name="Steenwyk J.L."/>
            <person name="Rokas A."/>
            <person name="Carro J."/>
            <person name="Camarero S."/>
            <person name="Ferreira P."/>
            <person name="Molpeceres G."/>
            <person name="Ruiz-Duenas F.J."/>
            <person name="Serrano A."/>
            <person name="Henrissat B."/>
            <person name="Drula E."/>
            <person name="Hughes K.W."/>
            <person name="Mata J.L."/>
            <person name="Ishikawa N.K."/>
            <person name="Vargas-Isla R."/>
            <person name="Ushijima S."/>
            <person name="Smith C.A."/>
            <person name="Ahrendt S."/>
            <person name="Andreopoulos W."/>
            <person name="He G."/>
            <person name="Labutti K."/>
            <person name="Lipzen A."/>
            <person name="Ng V."/>
            <person name="Riley R."/>
            <person name="Sandor L."/>
            <person name="Barry K."/>
            <person name="Martinez A.T."/>
            <person name="Xiao Y."/>
            <person name="Gibbons J.G."/>
            <person name="Terashima K."/>
            <person name="Grigoriev I.V."/>
            <person name="Hibbett D.S."/>
        </authorList>
    </citation>
    <scope>NUCLEOTIDE SEQUENCE</scope>
    <source>
        <strain evidence="8">JLM2183</strain>
    </source>
</reference>
<feature type="compositionally biased region" description="Basic and acidic residues" evidence="6">
    <location>
        <begin position="246"/>
        <end position="264"/>
    </location>
</feature>
<sequence>MAEPSKQETEQVFKVLKAQKANKTCFDCNARNPAWSSVTYGVYICLDCSSVHRNMGVHISFVRSTNLDSWQLVQLRNMKVGGNQSAMDFFTKHGGQSLLNDPDTKKKYSSRVAELYKEELARRVREDTIKFPQGISVDGVETPLVPKETTEEDFFESWSKPSTPKPSTPSTPRTSTPPIIGRTPSPATASSSTSTAAPVPRTTTSSAAARSSKSGATRLNSATSIGSAVSGPKKSKLGLGASKAAKAIDFEEAERKAREEAERIKQLGYDRQREAEEEKTRKEAEAKLSALEIGNKTVSASTSVPKKVETPKSASFPRFGFGAIPSAGPASAAMQGSKLNSSDTIDDAPTTARDKFGSQKAISSDMYFGRNSYDPQAAAEAQNRLQSFQGASAISSSQYFGRDDEDEVAMRRGNSDSLLGDGSLAGLELAARDALSRVMANPEVQNVGESIRNGALKLSDYLAQMSEH</sequence>
<dbReference type="GO" id="GO:0000139">
    <property type="term" value="C:Golgi membrane"/>
    <property type="evidence" value="ECO:0007669"/>
    <property type="project" value="GOC"/>
</dbReference>
<keyword evidence="9" id="KW-1185">Reference proteome</keyword>
<dbReference type="CDD" id="cd08831">
    <property type="entry name" value="ArfGap_ArfGap2_3_like"/>
    <property type="match status" value="1"/>
</dbReference>
<dbReference type="PANTHER" id="PTHR45686:SF4">
    <property type="entry name" value="ADP-RIBOSYLATION FACTOR GTPASE ACTIVATING PROTEIN 3, ISOFORM H"/>
    <property type="match status" value="1"/>
</dbReference>
<feature type="region of interest" description="Disordered" evidence="6">
    <location>
        <begin position="142"/>
        <end position="264"/>
    </location>
</feature>
<comment type="caution">
    <text evidence="8">The sequence shown here is derived from an EMBL/GenBank/DDBJ whole genome shotgun (WGS) entry which is preliminary data.</text>
</comment>
<keyword evidence="3 5" id="KW-0863">Zinc-finger</keyword>
<evidence type="ECO:0000256" key="4">
    <source>
        <dbReference type="ARBA" id="ARBA00022833"/>
    </source>
</evidence>
<dbReference type="AlphaFoldDB" id="A0A9W9DSP9"/>
<dbReference type="GO" id="GO:0048205">
    <property type="term" value="P:COPI coating of Golgi vesicle"/>
    <property type="evidence" value="ECO:0007669"/>
    <property type="project" value="TreeGrafter"/>
</dbReference>
<evidence type="ECO:0000256" key="3">
    <source>
        <dbReference type="ARBA" id="ARBA00022771"/>
    </source>
</evidence>
<protein>
    <recommendedName>
        <fullName evidence="7">Arf-GAP domain-containing protein</fullName>
    </recommendedName>
</protein>
<dbReference type="Pfam" id="PF01412">
    <property type="entry name" value="ArfGap"/>
    <property type="match status" value="1"/>
</dbReference>
<dbReference type="Proteomes" id="UP001150266">
    <property type="component" value="Unassembled WGS sequence"/>
</dbReference>
<evidence type="ECO:0000256" key="5">
    <source>
        <dbReference type="PROSITE-ProRule" id="PRU00288"/>
    </source>
</evidence>
<dbReference type="PRINTS" id="PR00405">
    <property type="entry name" value="REVINTRACTNG"/>
</dbReference>
<organism evidence="8 9">
    <name type="scientific">Lentinula aciculospora</name>
    <dbReference type="NCBI Taxonomy" id="153920"/>
    <lineage>
        <taxon>Eukaryota</taxon>
        <taxon>Fungi</taxon>
        <taxon>Dikarya</taxon>
        <taxon>Basidiomycota</taxon>
        <taxon>Agaricomycotina</taxon>
        <taxon>Agaricomycetes</taxon>
        <taxon>Agaricomycetidae</taxon>
        <taxon>Agaricales</taxon>
        <taxon>Marasmiineae</taxon>
        <taxon>Omphalotaceae</taxon>
        <taxon>Lentinula</taxon>
    </lineage>
</organism>
<accession>A0A9W9DSP9</accession>
<evidence type="ECO:0000313" key="8">
    <source>
        <dbReference type="EMBL" id="KAJ4482560.1"/>
    </source>
</evidence>
<dbReference type="PROSITE" id="PS50115">
    <property type="entry name" value="ARFGAP"/>
    <property type="match status" value="1"/>
</dbReference>
<keyword evidence="2" id="KW-0479">Metal-binding</keyword>
<evidence type="ECO:0000256" key="6">
    <source>
        <dbReference type="SAM" id="MobiDB-lite"/>
    </source>
</evidence>
<evidence type="ECO:0000259" key="7">
    <source>
        <dbReference type="PROSITE" id="PS50115"/>
    </source>
</evidence>
<proteinExistence type="predicted"/>
<dbReference type="InterPro" id="IPR038508">
    <property type="entry name" value="ArfGAP_dom_sf"/>
</dbReference>
<gene>
    <name evidence="8" type="ORF">J3R30DRAFT_3286907</name>
</gene>
<evidence type="ECO:0000313" key="9">
    <source>
        <dbReference type="Proteomes" id="UP001150266"/>
    </source>
</evidence>